<dbReference type="AlphaFoldDB" id="A0A939BQS2"/>
<gene>
    <name evidence="1" type="ORF">JOC47_000025</name>
</gene>
<keyword evidence="2" id="KW-1185">Reference proteome</keyword>
<organism evidence="1 2">
    <name type="scientific">Halanaerobacter jeridensis</name>
    <dbReference type="NCBI Taxonomy" id="706427"/>
    <lineage>
        <taxon>Bacteria</taxon>
        <taxon>Bacillati</taxon>
        <taxon>Bacillota</taxon>
        <taxon>Clostridia</taxon>
        <taxon>Halanaerobiales</taxon>
        <taxon>Halobacteroidaceae</taxon>
        <taxon>Halanaerobacter</taxon>
    </lineage>
</organism>
<sequence>MIVSILTAVTLPTVHNYQEQWNCETDIERLLSDIRYVQQQSIITTVKHGIVFDVGDNSYYLIKDKNNPCILEKRKLKKVKLQQVDLPTYNGLSFSGPTLFYKSLGNLDHRNGGIKLELADEEKEIVFSSNAGEINLR</sequence>
<evidence type="ECO:0000313" key="2">
    <source>
        <dbReference type="Proteomes" id="UP000774000"/>
    </source>
</evidence>
<dbReference type="Proteomes" id="UP000774000">
    <property type="component" value="Unassembled WGS sequence"/>
</dbReference>
<reference evidence="1" key="1">
    <citation type="submission" date="2021-01" db="EMBL/GenBank/DDBJ databases">
        <title>Genomic Encyclopedia of Type Strains, Phase IV (KMG-IV): sequencing the most valuable type-strain genomes for metagenomic binning, comparative biology and taxonomic classification.</title>
        <authorList>
            <person name="Goeker M."/>
        </authorList>
    </citation>
    <scope>NUCLEOTIDE SEQUENCE</scope>
    <source>
        <strain evidence="1">DSM 23230</strain>
    </source>
</reference>
<name>A0A939BQS2_9FIRM</name>
<proteinExistence type="predicted"/>
<protein>
    <submittedName>
        <fullName evidence="1">Uncharacterized protein</fullName>
    </submittedName>
</protein>
<dbReference type="EMBL" id="JAFBDQ010000001">
    <property type="protein sequence ID" value="MBM7555201.1"/>
    <property type="molecule type" value="Genomic_DNA"/>
</dbReference>
<accession>A0A939BQS2</accession>
<evidence type="ECO:0000313" key="1">
    <source>
        <dbReference type="EMBL" id="MBM7555201.1"/>
    </source>
</evidence>
<comment type="caution">
    <text evidence="1">The sequence shown here is derived from an EMBL/GenBank/DDBJ whole genome shotgun (WGS) entry which is preliminary data.</text>
</comment>